<name>A0A8C4PV99_EQUAS</name>
<dbReference type="SUPFAM" id="SSF56219">
    <property type="entry name" value="DNase I-like"/>
    <property type="match status" value="1"/>
</dbReference>
<evidence type="ECO:0000256" key="1">
    <source>
        <dbReference type="ARBA" id="ARBA00012493"/>
    </source>
</evidence>
<proteinExistence type="predicted"/>
<dbReference type="InterPro" id="IPR043502">
    <property type="entry name" value="DNA/RNA_pol_sf"/>
</dbReference>
<sequence length="1120" mass="131209">MAINTYLSIATLNVNGLNAPIKCHRVANWIKKQDPCICCIQETHFRPTDTHKLKVKGWKKIFHANGKEKKAGVAILISDKIDFKSKTVIRDKDGHYIMIKGTIQQENITLVNIYAPNIGAPKYIKQLLTDIRGEIDSNTIIVGDFNTPLTPMDRSSKQKINKETLALKDTLDQMDLVDIYRTFHPKTTEYTFFSNAHGTFSRIDHILGHKTSLNKFKKIEIIPCIFSDHKGMKLEINYRKKTRKATKMWRLNKMLLNNDWVNEEIKEEIKKFLETNENENTTCQNLWDTAKAVLRGKFIAIQAYLNKEEKSQIDNLKVHLKVLEKEQQTKPKISRRKEIIKIRAEINEIETKKTIEKINETKSWFFEKINKIDKPLARLTKKKREKAQINKIRNERGEITTDTSEIQKIIREYYEKLYANKLDNLEEMDKFLETYNLPKLDQEDVENLNRPITSKEIETAIKNLPKNKSPGPDGFPGEFYQTFKEDLIPILLKLFQKIEEEGRLPNSFYEANIILIPKPDKDNTKKENYRPISLMNIDAKILNKILANRIQQYIKKIIHHDQVGFIPGMQGWFNICKSINVIHHINKMKNKNHMIISIDAEKAFDKIQHPFMIKTLNKMGIEGKYLNIIKAIYDKPTANIILNGEKLKAIPLRTGTRQGCPLSPLLFNIVLEVLARAIRQEKEIKGIHIGKEEVKLSLFADDMILYLENPKESTKKLLEIIKEYSQVAGYKINVQKSVAFLYTNNEVAEREIKNTIPFTIATKRIKYLGINLTKEVKDLYTENYKTLLKEIEEDTKKWKDIPCSWIGRINIVKMSILPKAIYRFNAIPIKVPTTFFTEIEQRILKFIWNNKRPRIAKGFLRKKNKAGGITLPDFKIYYKAIVTKTAWYWHKNRHTDQWNKIESPEVNPHVYGQLIFDKGAKSIRWRKESLFNKWCWENWTATCKRMKVDHSLTPCTKINSKWIKDLNVRPETMRLLEENIGSTLYDIGLSSIFSSPMSDRARETKEKMNKWDYIKLKSFCTAKETINKTKRQPNNWEKIFANHISDKGLISKIYKELIQLNNKKTNNPIRKWAKDLNRDFSKEDIQMANRHMKRCSTSLAIREMQIKTTMGYHLTPSEWL</sequence>
<accession>A0A8C4PV99</accession>
<dbReference type="EC" id="2.7.7.49" evidence="1"/>
<dbReference type="Pfam" id="PF00078">
    <property type="entry name" value="RVT_1"/>
    <property type="match status" value="1"/>
</dbReference>
<dbReference type="AlphaFoldDB" id="A0A8C4PV99"/>
<dbReference type="InterPro" id="IPR005135">
    <property type="entry name" value="Endo/exonuclease/phosphatase"/>
</dbReference>
<dbReference type="InterPro" id="IPR036691">
    <property type="entry name" value="Endo/exonu/phosph_ase_sf"/>
</dbReference>
<dbReference type="CDD" id="cd01650">
    <property type="entry name" value="RT_nLTR_like"/>
    <property type="match status" value="1"/>
</dbReference>
<dbReference type="OMA" id="YEHISEI"/>
<reference evidence="3" key="1">
    <citation type="submission" date="2023-03" db="UniProtKB">
        <authorList>
            <consortium name="Ensembl"/>
        </authorList>
    </citation>
    <scope>IDENTIFICATION</scope>
</reference>
<evidence type="ECO:0000259" key="2">
    <source>
        <dbReference type="PROSITE" id="PS50878"/>
    </source>
</evidence>
<dbReference type="PANTHER" id="PTHR19446">
    <property type="entry name" value="REVERSE TRANSCRIPTASES"/>
    <property type="match status" value="1"/>
</dbReference>
<dbReference type="PROSITE" id="PS50878">
    <property type="entry name" value="RT_POL"/>
    <property type="match status" value="1"/>
</dbReference>
<evidence type="ECO:0000313" key="3">
    <source>
        <dbReference type="Ensembl" id="ENSEASP00005033447.1"/>
    </source>
</evidence>
<organism evidence="3">
    <name type="scientific">Equus asinus asinus</name>
    <dbReference type="NCBI Taxonomy" id="83772"/>
    <lineage>
        <taxon>Eukaryota</taxon>
        <taxon>Metazoa</taxon>
        <taxon>Chordata</taxon>
        <taxon>Craniata</taxon>
        <taxon>Vertebrata</taxon>
        <taxon>Euteleostomi</taxon>
        <taxon>Mammalia</taxon>
        <taxon>Eutheria</taxon>
        <taxon>Laurasiatheria</taxon>
        <taxon>Perissodactyla</taxon>
        <taxon>Equidae</taxon>
        <taxon>Equus</taxon>
    </lineage>
</organism>
<protein>
    <recommendedName>
        <fullName evidence="1">RNA-directed DNA polymerase</fullName>
        <ecNumber evidence="1">2.7.7.49</ecNumber>
    </recommendedName>
</protein>
<feature type="domain" description="Reverse transcriptase" evidence="2">
    <location>
        <begin position="497"/>
        <end position="772"/>
    </location>
</feature>
<dbReference type="Pfam" id="PF03372">
    <property type="entry name" value="Exo_endo_phos"/>
    <property type="match status" value="1"/>
</dbReference>
<dbReference type="Ensembl" id="ENSEAST00005036466.1">
    <property type="protein sequence ID" value="ENSEASP00005033447.1"/>
    <property type="gene ID" value="ENSEASG00005022910.1"/>
</dbReference>
<dbReference type="InterPro" id="IPR000477">
    <property type="entry name" value="RT_dom"/>
</dbReference>
<dbReference type="Gene3D" id="3.60.10.10">
    <property type="entry name" value="Endonuclease/exonuclease/phosphatase"/>
    <property type="match status" value="1"/>
</dbReference>
<dbReference type="SUPFAM" id="SSF56672">
    <property type="entry name" value="DNA/RNA polymerases"/>
    <property type="match status" value="1"/>
</dbReference>
<dbReference type="CDD" id="cd09076">
    <property type="entry name" value="L1-EN"/>
    <property type="match status" value="1"/>
</dbReference>
<dbReference type="GO" id="GO:0003964">
    <property type="term" value="F:RNA-directed DNA polymerase activity"/>
    <property type="evidence" value="ECO:0007669"/>
    <property type="project" value="UniProtKB-EC"/>
</dbReference>